<feature type="transmembrane region" description="Helical" evidence="11">
    <location>
        <begin position="309"/>
        <end position="325"/>
    </location>
</feature>
<dbReference type="InterPro" id="IPR036719">
    <property type="entry name" value="Neuro-gated_channel_TM_sf"/>
</dbReference>
<comment type="similarity">
    <text evidence="11">Belongs to the ligand-gated ion channel (TC 1.A.9) family.</text>
</comment>
<feature type="chain" id="PRO_5044513941" evidence="11">
    <location>
        <begin position="24"/>
        <end position="658"/>
    </location>
</feature>
<reference evidence="15 17" key="2">
    <citation type="submission" date="2018-11" db="EMBL/GenBank/DDBJ databases">
        <authorList>
            <consortium name="Pathogen Informatics"/>
        </authorList>
    </citation>
    <scope>NUCLEOTIDE SEQUENCE [LARGE SCALE GENOMIC DNA]</scope>
</reference>
<proteinExistence type="inferred from homology"/>
<dbReference type="SUPFAM" id="SSF90112">
    <property type="entry name" value="Neurotransmitter-gated ion-channel transmembrane pore"/>
    <property type="match status" value="1"/>
</dbReference>
<keyword evidence="8 11" id="KW-0406">Ion transport</keyword>
<organism evidence="19">
    <name type="scientific">Hymenolepis diminuta</name>
    <name type="common">Rat tapeworm</name>
    <dbReference type="NCBI Taxonomy" id="6216"/>
    <lineage>
        <taxon>Eukaryota</taxon>
        <taxon>Metazoa</taxon>
        <taxon>Spiralia</taxon>
        <taxon>Lophotrochozoa</taxon>
        <taxon>Platyhelminthes</taxon>
        <taxon>Cestoda</taxon>
        <taxon>Eucestoda</taxon>
        <taxon>Cyclophyllidea</taxon>
        <taxon>Hymenolepididae</taxon>
        <taxon>Hymenolepis</taxon>
    </lineage>
</organism>
<feature type="transmembrane region" description="Helical" evidence="11">
    <location>
        <begin position="630"/>
        <end position="650"/>
    </location>
</feature>
<dbReference type="Gene3D" id="2.70.170.10">
    <property type="entry name" value="Neurotransmitter-gated ion-channel ligand-binding domain"/>
    <property type="match status" value="1"/>
</dbReference>
<dbReference type="Proteomes" id="UP000274504">
    <property type="component" value="Unassembled WGS sequence"/>
</dbReference>
<feature type="region of interest" description="Disordered" evidence="12">
    <location>
        <begin position="516"/>
        <end position="581"/>
    </location>
</feature>
<evidence type="ECO:0000256" key="3">
    <source>
        <dbReference type="ARBA" id="ARBA00022448"/>
    </source>
</evidence>
<dbReference type="WBParaSite" id="HDID_0000724701-mRNA-1">
    <property type="protein sequence ID" value="HDID_0000724701-mRNA-1"/>
    <property type="gene ID" value="HDID_0000724701"/>
</dbReference>
<feature type="domain" description="Neurotransmitter-gated ion-channel ligand-binding" evidence="13">
    <location>
        <begin position="67"/>
        <end position="279"/>
    </location>
</feature>
<dbReference type="PANTHER" id="PTHR18945">
    <property type="entry name" value="NEUROTRANSMITTER GATED ION CHANNEL"/>
    <property type="match status" value="1"/>
</dbReference>
<keyword evidence="4" id="KW-1003">Cell membrane</keyword>
<dbReference type="Proteomes" id="UP000321570">
    <property type="component" value="Unassembled WGS sequence"/>
</dbReference>
<keyword evidence="9 11" id="KW-0472">Membrane</keyword>
<keyword evidence="3 11" id="KW-0813">Transport</keyword>
<dbReference type="InterPro" id="IPR036734">
    <property type="entry name" value="Neur_chan_lig-bd_sf"/>
</dbReference>
<dbReference type="Pfam" id="PF02932">
    <property type="entry name" value="Neur_chan_memb"/>
    <property type="match status" value="1"/>
</dbReference>
<dbReference type="PRINTS" id="PR00252">
    <property type="entry name" value="NRIONCHANNEL"/>
</dbReference>
<dbReference type="Pfam" id="PF02931">
    <property type="entry name" value="Neur_chan_LBD"/>
    <property type="match status" value="1"/>
</dbReference>
<evidence type="ECO:0000313" key="16">
    <source>
        <dbReference type="EMBL" id="VUZ55397.1"/>
    </source>
</evidence>
<dbReference type="InterPro" id="IPR006201">
    <property type="entry name" value="Neur_channel"/>
</dbReference>
<keyword evidence="7 11" id="KW-1133">Transmembrane helix</keyword>
<feature type="compositionally biased region" description="Polar residues" evidence="12">
    <location>
        <begin position="539"/>
        <end position="553"/>
    </location>
</feature>
<evidence type="ECO:0000256" key="8">
    <source>
        <dbReference type="ARBA" id="ARBA00023065"/>
    </source>
</evidence>
<dbReference type="NCBIfam" id="TIGR00860">
    <property type="entry name" value="LIC"/>
    <property type="match status" value="1"/>
</dbReference>
<evidence type="ECO:0000259" key="13">
    <source>
        <dbReference type="Pfam" id="PF02931"/>
    </source>
</evidence>
<evidence type="ECO:0000256" key="7">
    <source>
        <dbReference type="ARBA" id="ARBA00022989"/>
    </source>
</evidence>
<protein>
    <submittedName>
        <fullName evidence="19">Ig-like domain-containing protein</fullName>
    </submittedName>
</protein>
<dbReference type="PROSITE" id="PS00236">
    <property type="entry name" value="NEUROTR_ION_CHANNEL"/>
    <property type="match status" value="1"/>
</dbReference>
<evidence type="ECO:0000256" key="9">
    <source>
        <dbReference type="ARBA" id="ARBA00023136"/>
    </source>
</evidence>
<dbReference type="GO" id="GO:0005886">
    <property type="term" value="C:plasma membrane"/>
    <property type="evidence" value="ECO:0007669"/>
    <property type="project" value="UniProtKB-SubCell"/>
</dbReference>
<evidence type="ECO:0000256" key="6">
    <source>
        <dbReference type="ARBA" id="ARBA00022729"/>
    </source>
</evidence>
<dbReference type="InterPro" id="IPR018000">
    <property type="entry name" value="Neurotransmitter_ion_chnl_CS"/>
</dbReference>
<evidence type="ECO:0000256" key="11">
    <source>
        <dbReference type="RuleBase" id="RU000687"/>
    </source>
</evidence>
<evidence type="ECO:0000256" key="12">
    <source>
        <dbReference type="SAM" id="MobiDB-lite"/>
    </source>
</evidence>
<dbReference type="InterPro" id="IPR038050">
    <property type="entry name" value="Neuro_actylchol_rec"/>
</dbReference>
<evidence type="ECO:0000256" key="4">
    <source>
        <dbReference type="ARBA" id="ARBA00022475"/>
    </source>
</evidence>
<keyword evidence="10 11" id="KW-0407">Ion channel</keyword>
<dbReference type="AlphaFoldDB" id="A0A158QEE5"/>
<evidence type="ECO:0000313" key="17">
    <source>
        <dbReference type="Proteomes" id="UP000274504"/>
    </source>
</evidence>
<name>A0A158QEE5_HYMDI</name>
<evidence type="ECO:0000313" key="15">
    <source>
        <dbReference type="EMBL" id="VDL59563.1"/>
    </source>
</evidence>
<dbReference type="CDD" id="cd19049">
    <property type="entry name" value="LGIC_TM_anion"/>
    <property type="match status" value="1"/>
</dbReference>
<feature type="transmembrane region" description="Helical" evidence="11">
    <location>
        <begin position="280"/>
        <end position="302"/>
    </location>
</feature>
<keyword evidence="18" id="KW-1185">Reference proteome</keyword>
<evidence type="ECO:0000256" key="5">
    <source>
        <dbReference type="ARBA" id="ARBA00022692"/>
    </source>
</evidence>
<dbReference type="EMBL" id="CABIJS010000692">
    <property type="protein sequence ID" value="VUZ55397.1"/>
    <property type="molecule type" value="Genomic_DNA"/>
</dbReference>
<dbReference type="InterPro" id="IPR006028">
    <property type="entry name" value="GABAA/Glycine_rcpt"/>
</dbReference>
<dbReference type="InterPro" id="IPR006202">
    <property type="entry name" value="Neur_chan_lig-bd"/>
</dbReference>
<dbReference type="InterPro" id="IPR006029">
    <property type="entry name" value="Neurotrans-gated_channel_TM"/>
</dbReference>
<evidence type="ECO:0000256" key="2">
    <source>
        <dbReference type="ARBA" id="ARBA00004236"/>
    </source>
</evidence>
<evidence type="ECO:0000256" key="10">
    <source>
        <dbReference type="ARBA" id="ARBA00023303"/>
    </source>
</evidence>
<dbReference type="Gene3D" id="1.20.58.390">
    <property type="entry name" value="Neurotransmitter-gated ion-channel transmembrane domain"/>
    <property type="match status" value="2"/>
</dbReference>
<comment type="subcellular location">
    <subcellularLocation>
        <location evidence="2">Cell membrane</location>
    </subcellularLocation>
    <subcellularLocation>
        <location evidence="1">Membrane</location>
        <topology evidence="1">Multi-pass membrane protein</topology>
    </subcellularLocation>
</comment>
<keyword evidence="5 11" id="KW-0812">Transmembrane</keyword>
<dbReference type="CDD" id="cd18987">
    <property type="entry name" value="LGIC_ECD_anion"/>
    <property type="match status" value="1"/>
</dbReference>
<dbReference type="SUPFAM" id="SSF63712">
    <property type="entry name" value="Nicotinic receptor ligand binding domain-like"/>
    <property type="match status" value="1"/>
</dbReference>
<feature type="domain" description="Neurotransmitter-gated ion-channel transmembrane" evidence="14">
    <location>
        <begin position="287"/>
        <end position="644"/>
    </location>
</feature>
<reference evidence="16 18" key="3">
    <citation type="submission" date="2019-07" db="EMBL/GenBank/DDBJ databases">
        <authorList>
            <person name="Jastrzebski P J."/>
            <person name="Paukszto L."/>
            <person name="Jastrzebski P J."/>
        </authorList>
    </citation>
    <scope>NUCLEOTIDE SEQUENCE [LARGE SCALE GENOMIC DNA]</scope>
    <source>
        <strain evidence="16 18">WMS-il1</strain>
    </source>
</reference>
<accession>A0A158QEE5</accession>
<reference evidence="19" key="1">
    <citation type="submission" date="2016-04" db="UniProtKB">
        <authorList>
            <consortium name="WormBaseParasite"/>
        </authorList>
    </citation>
    <scope>IDENTIFICATION</scope>
</reference>
<feature type="signal peptide" evidence="11">
    <location>
        <begin position="1"/>
        <end position="23"/>
    </location>
</feature>
<evidence type="ECO:0000256" key="1">
    <source>
        <dbReference type="ARBA" id="ARBA00004141"/>
    </source>
</evidence>
<dbReference type="OrthoDB" id="407674at2759"/>
<dbReference type="GO" id="GO:0004888">
    <property type="term" value="F:transmembrane signaling receptor activity"/>
    <property type="evidence" value="ECO:0007669"/>
    <property type="project" value="InterPro"/>
</dbReference>
<feature type="transmembrane region" description="Helical" evidence="11">
    <location>
        <begin position="345"/>
        <end position="367"/>
    </location>
</feature>
<dbReference type="PRINTS" id="PR00253">
    <property type="entry name" value="GABAARECEPTR"/>
</dbReference>
<dbReference type="EMBL" id="UYSG01010918">
    <property type="protein sequence ID" value="VDL59563.1"/>
    <property type="molecule type" value="Genomic_DNA"/>
</dbReference>
<dbReference type="GO" id="GO:0005230">
    <property type="term" value="F:extracellular ligand-gated monoatomic ion channel activity"/>
    <property type="evidence" value="ECO:0007669"/>
    <property type="project" value="InterPro"/>
</dbReference>
<evidence type="ECO:0000259" key="14">
    <source>
        <dbReference type="Pfam" id="PF02932"/>
    </source>
</evidence>
<sequence length="658" mass="75714">MLRRLLPLLPISLTLLFVSLLHAAQFNRHFEPDFLDFNQFINTPALQAPTEISISPPVELSYPELKQKLINQLMKPYRRYERPTEGTFEPTRVYLSIKILAITSVDVINMQYTADMILVQTWTDPRLRWDHLSEYSNIADNILLTHKRNDIWLPDLFFRNGKEGFLYKMTVPNHKISVSPSGRIFFSQKITMRLACEMHLRNFPMDQQDCDMDIGSYGYTIDQLKFIWNGSNSLKFADDMLISEFNTPTFTITEDCTAPGTTSTGTYTCLLGRFQLKRQIGSYLVGTYVPAFLIVIVSWLTFWVSPDAIPARVTLGLLTLISLLTKIASLNNTLPRVSYIKAIDIWLIACLVFVIASMLEFTLASYWSRKVFLSKWRDQIRQTVRLTLDRVVCPCCSPKPHKILMRCTCCGLINPQYKDTTPITQNITSTQPSSNCRKSDATPPQHCDCFQNSCRAVKFDVPIELSYKHSDWNQIYDNKGALDHSPHPTIRHNNVSNKYRTWDHRNCTATAVLVASPKATHHQEENVRLRRSSRHHTQAPPSSDIQMSILPSSRQRRKGQKVTFSSSHSGNRRHRRSVDTALCQQHPLPERYLRVREVEIVEDSDSTEHNSSNSTEDGDLNSEIDAYSRFLFPCCFILFNCTYWGFYLIISDPSFTDT</sequence>
<gene>
    <name evidence="15" type="ORF">HDID_LOCUS7245</name>
    <name evidence="16" type="ORF">WMSIL1_LOCUS13245</name>
</gene>
<evidence type="ECO:0000313" key="18">
    <source>
        <dbReference type="Proteomes" id="UP000321570"/>
    </source>
</evidence>
<evidence type="ECO:0000313" key="19">
    <source>
        <dbReference type="WBParaSite" id="HDID_0000724701-mRNA-1"/>
    </source>
</evidence>
<keyword evidence="6 11" id="KW-0732">Signal</keyword>